<sequence>MRLEPDGHLKVYKWAGAEWNTLADFLASGIDDCGCPTACGKYGIGNYDTWSRSFGDDESRCVLSTRLFYQKAFYVCVGYSVDVGNNLDYNFTNLAVPRTIAAAAGHLEGVISSGTPPLPSNLLGLR</sequence>
<dbReference type="Proteomes" id="UP000828048">
    <property type="component" value="Chromosome 4"/>
</dbReference>
<accession>A0ACB7Z7S3</accession>
<organism evidence="1 2">
    <name type="scientific">Vaccinium darrowii</name>
    <dbReference type="NCBI Taxonomy" id="229202"/>
    <lineage>
        <taxon>Eukaryota</taxon>
        <taxon>Viridiplantae</taxon>
        <taxon>Streptophyta</taxon>
        <taxon>Embryophyta</taxon>
        <taxon>Tracheophyta</taxon>
        <taxon>Spermatophyta</taxon>
        <taxon>Magnoliopsida</taxon>
        <taxon>eudicotyledons</taxon>
        <taxon>Gunneridae</taxon>
        <taxon>Pentapetalae</taxon>
        <taxon>asterids</taxon>
        <taxon>Ericales</taxon>
        <taxon>Ericaceae</taxon>
        <taxon>Vaccinioideae</taxon>
        <taxon>Vaccinieae</taxon>
        <taxon>Vaccinium</taxon>
    </lineage>
</organism>
<keyword evidence="2" id="KW-1185">Reference proteome</keyword>
<protein>
    <submittedName>
        <fullName evidence="1">Uncharacterized protein</fullName>
    </submittedName>
</protein>
<evidence type="ECO:0000313" key="2">
    <source>
        <dbReference type="Proteomes" id="UP000828048"/>
    </source>
</evidence>
<proteinExistence type="predicted"/>
<dbReference type="EMBL" id="CM037154">
    <property type="protein sequence ID" value="KAH7861971.1"/>
    <property type="molecule type" value="Genomic_DNA"/>
</dbReference>
<reference evidence="1 2" key="1">
    <citation type="journal article" date="2021" name="Hortic Res">
        <title>High-quality reference genome and annotation aids understanding of berry development for evergreen blueberry (Vaccinium darrowii).</title>
        <authorList>
            <person name="Yu J."/>
            <person name="Hulse-Kemp A.M."/>
            <person name="Babiker E."/>
            <person name="Staton M."/>
        </authorList>
    </citation>
    <scope>NUCLEOTIDE SEQUENCE [LARGE SCALE GENOMIC DNA]</scope>
    <source>
        <strain evidence="2">cv. NJ 8807/NJ 8810</strain>
        <tissue evidence="1">Young leaf</tissue>
    </source>
</reference>
<comment type="caution">
    <text evidence="1">The sequence shown here is derived from an EMBL/GenBank/DDBJ whole genome shotgun (WGS) entry which is preliminary data.</text>
</comment>
<evidence type="ECO:0000313" key="1">
    <source>
        <dbReference type="EMBL" id="KAH7861971.1"/>
    </source>
</evidence>
<name>A0ACB7Z7S3_9ERIC</name>
<gene>
    <name evidence="1" type="ORF">Vadar_033188</name>
</gene>